<organism evidence="1 2">
    <name type="scientific">Iphiclides podalirius</name>
    <name type="common">scarce swallowtail</name>
    <dbReference type="NCBI Taxonomy" id="110791"/>
    <lineage>
        <taxon>Eukaryota</taxon>
        <taxon>Metazoa</taxon>
        <taxon>Ecdysozoa</taxon>
        <taxon>Arthropoda</taxon>
        <taxon>Hexapoda</taxon>
        <taxon>Insecta</taxon>
        <taxon>Pterygota</taxon>
        <taxon>Neoptera</taxon>
        <taxon>Endopterygota</taxon>
        <taxon>Lepidoptera</taxon>
        <taxon>Glossata</taxon>
        <taxon>Ditrysia</taxon>
        <taxon>Papilionoidea</taxon>
        <taxon>Papilionidae</taxon>
        <taxon>Papilioninae</taxon>
        <taxon>Iphiclides</taxon>
    </lineage>
</organism>
<evidence type="ECO:0000313" key="1">
    <source>
        <dbReference type="EMBL" id="CAH2034164.1"/>
    </source>
</evidence>
<protein>
    <submittedName>
        <fullName evidence="1">Uncharacterized protein</fullName>
    </submittedName>
</protein>
<evidence type="ECO:0000313" key="2">
    <source>
        <dbReference type="Proteomes" id="UP000837857"/>
    </source>
</evidence>
<reference evidence="1" key="1">
    <citation type="submission" date="2022-03" db="EMBL/GenBank/DDBJ databases">
        <authorList>
            <person name="Martin H S."/>
        </authorList>
    </citation>
    <scope>NUCLEOTIDE SEQUENCE</scope>
</reference>
<dbReference type="Proteomes" id="UP000837857">
    <property type="component" value="Chromosome 1"/>
</dbReference>
<name>A0ABN8HNI5_9NEOP</name>
<sequence length="80" mass="8594">MIDSCTFEKSPVDIAYSYTIMAFEVVPTTDMRGSDCIDQTAILTGRRVDCNAHVRSAAPQSRRPELGASLIALATALCAV</sequence>
<keyword evidence="2" id="KW-1185">Reference proteome</keyword>
<feature type="non-terminal residue" evidence="1">
    <location>
        <position position="1"/>
    </location>
</feature>
<proteinExistence type="predicted"/>
<dbReference type="EMBL" id="OW152813">
    <property type="protein sequence ID" value="CAH2034164.1"/>
    <property type="molecule type" value="Genomic_DNA"/>
</dbReference>
<gene>
    <name evidence="1" type="ORF">IPOD504_LOCUS6</name>
</gene>
<accession>A0ABN8HNI5</accession>